<dbReference type="Proteomes" id="UP001589619">
    <property type="component" value="Unassembled WGS sequence"/>
</dbReference>
<keyword evidence="1" id="KW-0472">Membrane</keyword>
<dbReference type="EMBL" id="JBHMAG010000024">
    <property type="protein sequence ID" value="MFB9756502.1"/>
    <property type="molecule type" value="Genomic_DNA"/>
</dbReference>
<feature type="transmembrane region" description="Helical" evidence="1">
    <location>
        <begin position="6"/>
        <end position="21"/>
    </location>
</feature>
<organism evidence="2 3">
    <name type="scientific">Paenibacillus hodogayensis</name>
    <dbReference type="NCBI Taxonomy" id="279208"/>
    <lineage>
        <taxon>Bacteria</taxon>
        <taxon>Bacillati</taxon>
        <taxon>Bacillota</taxon>
        <taxon>Bacilli</taxon>
        <taxon>Bacillales</taxon>
        <taxon>Paenibacillaceae</taxon>
        <taxon>Paenibacillus</taxon>
    </lineage>
</organism>
<evidence type="ECO:0008006" key="4">
    <source>
        <dbReference type="Google" id="ProtNLM"/>
    </source>
</evidence>
<evidence type="ECO:0000256" key="1">
    <source>
        <dbReference type="SAM" id="Phobius"/>
    </source>
</evidence>
<evidence type="ECO:0000313" key="2">
    <source>
        <dbReference type="EMBL" id="MFB9756502.1"/>
    </source>
</evidence>
<protein>
    <recommendedName>
        <fullName evidence="4">Glycosyltransferase</fullName>
    </recommendedName>
</protein>
<reference evidence="2 3" key="1">
    <citation type="submission" date="2024-09" db="EMBL/GenBank/DDBJ databases">
        <authorList>
            <person name="Sun Q."/>
            <person name="Mori K."/>
        </authorList>
    </citation>
    <scope>NUCLEOTIDE SEQUENCE [LARGE SCALE GENOMIC DNA]</scope>
    <source>
        <strain evidence="2 3">JCM 12520</strain>
    </source>
</reference>
<dbReference type="RefSeq" id="WP_344916459.1">
    <property type="nucleotide sequence ID" value="NZ_BAAAYO010000020.1"/>
</dbReference>
<gene>
    <name evidence="2" type="ORF">ACFFNY_33415</name>
</gene>
<accession>A0ABV5W801</accession>
<keyword evidence="1" id="KW-1133">Transmembrane helix</keyword>
<evidence type="ECO:0000313" key="3">
    <source>
        <dbReference type="Proteomes" id="UP001589619"/>
    </source>
</evidence>
<keyword evidence="3" id="KW-1185">Reference proteome</keyword>
<sequence length="133" mass="15750">MIFGLLSIFGVYGLAILWVHWRRSRPDWNRPKPIRYVLVTRNNGMHIEWYLRLLLFFSKVKARAVHIVVLDERSEDETLVIAARFAALAPDHIEFTEWQDTSIDSMLSRYENEEVVLVRLSNSKELQHIPLFQ</sequence>
<name>A0ABV5W801_9BACL</name>
<proteinExistence type="predicted"/>
<comment type="caution">
    <text evidence="2">The sequence shown here is derived from an EMBL/GenBank/DDBJ whole genome shotgun (WGS) entry which is preliminary data.</text>
</comment>
<keyword evidence="1" id="KW-0812">Transmembrane</keyword>